<protein>
    <recommendedName>
        <fullName evidence="1">Chalcone/stilbene synthase N-terminal domain-containing protein</fullName>
    </recommendedName>
</protein>
<dbReference type="AlphaFoldDB" id="A0A4U6TFK1"/>
<dbReference type="Gramene" id="TKW01018">
    <property type="protein sequence ID" value="TKW01018"/>
    <property type="gene ID" value="SEVIR_8G149650v2"/>
</dbReference>
<dbReference type="EMBL" id="CM016559">
    <property type="protein sequence ID" value="TKW01018.1"/>
    <property type="molecule type" value="Genomic_DNA"/>
</dbReference>
<keyword evidence="3" id="KW-1185">Reference proteome</keyword>
<organism evidence="2 3">
    <name type="scientific">Setaria viridis</name>
    <name type="common">Green bristlegrass</name>
    <name type="synonym">Setaria italica subsp. viridis</name>
    <dbReference type="NCBI Taxonomy" id="4556"/>
    <lineage>
        <taxon>Eukaryota</taxon>
        <taxon>Viridiplantae</taxon>
        <taxon>Streptophyta</taxon>
        <taxon>Embryophyta</taxon>
        <taxon>Tracheophyta</taxon>
        <taxon>Spermatophyta</taxon>
        <taxon>Magnoliopsida</taxon>
        <taxon>Liliopsida</taxon>
        <taxon>Poales</taxon>
        <taxon>Poaceae</taxon>
        <taxon>PACMAD clade</taxon>
        <taxon>Panicoideae</taxon>
        <taxon>Panicodae</taxon>
        <taxon>Paniceae</taxon>
        <taxon>Cenchrinae</taxon>
        <taxon>Setaria</taxon>
    </lineage>
</organism>
<evidence type="ECO:0000313" key="3">
    <source>
        <dbReference type="Proteomes" id="UP000298652"/>
    </source>
</evidence>
<dbReference type="InterPro" id="IPR001099">
    <property type="entry name" value="Chalcone/stilbene_synt_N"/>
</dbReference>
<proteinExistence type="predicted"/>
<dbReference type="InterPro" id="IPR016039">
    <property type="entry name" value="Thiolase-like"/>
</dbReference>
<dbReference type="OMA" id="HFHYTEE"/>
<dbReference type="InterPro" id="IPR011141">
    <property type="entry name" value="Polyketide_synthase_type-III"/>
</dbReference>
<feature type="domain" description="Chalcone/stilbene synthase N-terminal" evidence="1">
    <location>
        <begin position="1"/>
        <end position="165"/>
    </location>
</feature>
<dbReference type="SUPFAM" id="SSF53901">
    <property type="entry name" value="Thiolase-like"/>
    <property type="match status" value="1"/>
</dbReference>
<accession>A0A4U6TFK1</accession>
<reference evidence="2" key="1">
    <citation type="submission" date="2019-03" db="EMBL/GenBank/DDBJ databases">
        <title>WGS assembly of Setaria viridis.</title>
        <authorList>
            <person name="Huang P."/>
            <person name="Jenkins J."/>
            <person name="Grimwood J."/>
            <person name="Barry K."/>
            <person name="Healey A."/>
            <person name="Mamidi S."/>
            <person name="Sreedasyam A."/>
            <person name="Shu S."/>
            <person name="Feldman M."/>
            <person name="Wu J."/>
            <person name="Yu Y."/>
            <person name="Chen C."/>
            <person name="Johnson J."/>
            <person name="Rokhsar D."/>
            <person name="Baxter I."/>
            <person name="Schmutz J."/>
            <person name="Brutnell T."/>
            <person name="Kellogg E."/>
        </authorList>
    </citation>
    <scope>NUCLEOTIDE SEQUENCE [LARGE SCALE GENOMIC DNA]</scope>
</reference>
<dbReference type="Proteomes" id="UP000298652">
    <property type="component" value="Chromosome 8"/>
</dbReference>
<evidence type="ECO:0000259" key="1">
    <source>
        <dbReference type="Pfam" id="PF00195"/>
    </source>
</evidence>
<dbReference type="PANTHER" id="PTHR11877:SF47">
    <property type="entry name" value="OS11G0529900 PROTEIN"/>
    <property type="match status" value="1"/>
</dbReference>
<name>A0A4U6TFK1_SETVI</name>
<evidence type="ECO:0000313" key="2">
    <source>
        <dbReference type="EMBL" id="TKW01018.1"/>
    </source>
</evidence>
<dbReference type="GO" id="GO:0030639">
    <property type="term" value="P:polyketide biosynthetic process"/>
    <property type="evidence" value="ECO:0007669"/>
    <property type="project" value="TreeGrafter"/>
</dbReference>
<dbReference type="Pfam" id="PF00195">
    <property type="entry name" value="Chal_sti_synt_N"/>
    <property type="match status" value="1"/>
</dbReference>
<dbReference type="GO" id="GO:0016747">
    <property type="term" value="F:acyltransferase activity, transferring groups other than amino-acyl groups"/>
    <property type="evidence" value="ECO:0007669"/>
    <property type="project" value="InterPro"/>
</dbReference>
<dbReference type="PANTHER" id="PTHR11877">
    <property type="entry name" value="HYDROXYMETHYLGLUTARYL-COA SYNTHASE"/>
    <property type="match status" value="1"/>
</dbReference>
<gene>
    <name evidence="2" type="ORF">SEVIR_8G149650v2</name>
</gene>
<dbReference type="Gene3D" id="3.40.47.10">
    <property type="match status" value="1"/>
</dbReference>
<sequence>MKRICDKSGVKKRHFHYTEETLTGRPEFLDHALPSLNARLAIAADAVPELAASAAARAIAEWGRPATNTTHLVVSTNSGASSPGADLRLAELLSLRPTVQRTLLYLHGCFGGCSALRVARDLVENNRGAHVLVAVSEVSTMLSFRAPVEANPEALVAAALFGDGAGRRRHRRRRPYGPGGAPHLLHGVHRAGDVAGDRAHLVYAARERLL</sequence>